<feature type="region of interest" description="Disordered" evidence="1">
    <location>
        <begin position="308"/>
        <end position="327"/>
    </location>
</feature>
<feature type="compositionally biased region" description="Polar residues" evidence="1">
    <location>
        <begin position="355"/>
        <end position="365"/>
    </location>
</feature>
<feature type="compositionally biased region" description="Basic and acidic residues" evidence="1">
    <location>
        <begin position="495"/>
        <end position="506"/>
    </location>
</feature>
<evidence type="ECO:0000313" key="3">
    <source>
        <dbReference type="Proteomes" id="UP000672032"/>
    </source>
</evidence>
<proteinExistence type="predicted"/>
<feature type="region of interest" description="Disordered" evidence="1">
    <location>
        <begin position="422"/>
        <end position="507"/>
    </location>
</feature>
<reference evidence="2" key="1">
    <citation type="submission" date="2020-10" db="EMBL/GenBank/DDBJ databases">
        <title>Genome Sequence of Monilinia vaccinii-corymbosi Sheds Light on Mummy Berry Disease Infection of Blueberry and Mating Type.</title>
        <authorList>
            <person name="Yow A.G."/>
            <person name="Zhang Y."/>
            <person name="Bansal K."/>
            <person name="Eacker S.M."/>
            <person name="Sullivan S."/>
            <person name="Liachko I."/>
            <person name="Cubeta M.A."/>
            <person name="Rollins J.A."/>
            <person name="Ashrafi H."/>
        </authorList>
    </citation>
    <scope>NUCLEOTIDE SEQUENCE</scope>
    <source>
        <strain evidence="2">RL-1</strain>
    </source>
</reference>
<feature type="compositionally biased region" description="Polar residues" evidence="1">
    <location>
        <begin position="1"/>
        <end position="12"/>
    </location>
</feature>
<feature type="region of interest" description="Disordered" evidence="1">
    <location>
        <begin position="120"/>
        <end position="197"/>
    </location>
</feature>
<feature type="region of interest" description="Disordered" evidence="1">
    <location>
        <begin position="1"/>
        <end position="61"/>
    </location>
</feature>
<organism evidence="2 3">
    <name type="scientific">Monilinia vaccinii-corymbosi</name>
    <dbReference type="NCBI Taxonomy" id="61207"/>
    <lineage>
        <taxon>Eukaryota</taxon>
        <taxon>Fungi</taxon>
        <taxon>Dikarya</taxon>
        <taxon>Ascomycota</taxon>
        <taxon>Pezizomycotina</taxon>
        <taxon>Leotiomycetes</taxon>
        <taxon>Helotiales</taxon>
        <taxon>Sclerotiniaceae</taxon>
        <taxon>Monilinia</taxon>
    </lineage>
</organism>
<dbReference type="AlphaFoldDB" id="A0A8A3PG05"/>
<evidence type="ECO:0000313" key="2">
    <source>
        <dbReference type="EMBL" id="QSZ33974.1"/>
    </source>
</evidence>
<dbReference type="EMBL" id="CP063408">
    <property type="protein sequence ID" value="QSZ33974.1"/>
    <property type="molecule type" value="Genomic_DNA"/>
</dbReference>
<keyword evidence="3" id="KW-1185">Reference proteome</keyword>
<dbReference type="OrthoDB" id="419770at2759"/>
<feature type="region of interest" description="Disordered" evidence="1">
    <location>
        <begin position="341"/>
        <end position="382"/>
    </location>
</feature>
<sequence length="678" mass="75189">MSNQHENGSSTLPRGFRFHHIEGDQPTTPEPFNPFGSEGPPSPPRPSRLKVRRRNVSSSSNFQAPTEHFLASVAAADIPILTIEEPQIAHVSSDCDMPDRDPLSISASFLTPHAYNPTFVSPPKTPIPSMSMDDTKSERPDWALGISSPRKLKIERPTSAASHSSEDSLCSEGHLSRPSEDGSCTSPESDYADPFSYPSYSKAKGKEQLNGEATESHDTILNANLRRKTRKDAPWTSAMSTHLWSIYLLYLQDPVVTPFRIGASAVPPEGVCHRVARQAMKSWRGPQGTHSTKTSNQASCAVSCEQGGIPTPTEDRPRTYSQWPHTSSATRTHLRELCKTKDTSSAVQLHRHLQSRSPTPFTQRSARSRYRTPEPQIPAPTSFNTKDIALSLTTSTSETMQPNGPLAQLGITKDSAISRSRKSIYQPQGWSRSRTANLSLDDSRTRSLGSPFMARTCGPSSTMDGSFDEPQPPTSRLHSDTISGPVPIPRLRSPLHFDRPRPFNNKEHKRRVPSHFENLNSGGAISRPNSMNEQIYGIPLSGNQQRRVRTRASTIGDDLRRNRISGMFQPLPTEPEKTGPVPEFGPSPVSQPRLLPSATFEAPRLRSPFVEKSSNTFPRRLFHDQKAPVRDTGVVTMHQPRRSVDSFDFDKKPSLQSRLSQLDARLAEIRKRENGSRG</sequence>
<feature type="compositionally biased region" description="Polar residues" evidence="1">
    <location>
        <begin position="422"/>
        <end position="440"/>
    </location>
</feature>
<dbReference type="Proteomes" id="UP000672032">
    <property type="component" value="Chromosome 4"/>
</dbReference>
<gene>
    <name evidence="2" type="ORF">DSL72_005554</name>
</gene>
<protein>
    <submittedName>
        <fullName evidence="2">Uncharacterized protein</fullName>
    </submittedName>
</protein>
<evidence type="ECO:0000256" key="1">
    <source>
        <dbReference type="SAM" id="MobiDB-lite"/>
    </source>
</evidence>
<name>A0A8A3PG05_9HELO</name>
<accession>A0A8A3PG05</accession>